<accession>A0A812X1C6</accession>
<evidence type="ECO:0000313" key="2">
    <source>
        <dbReference type="EMBL" id="CAE7713944.1"/>
    </source>
</evidence>
<evidence type="ECO:0000256" key="1">
    <source>
        <dbReference type="SAM" id="SignalP"/>
    </source>
</evidence>
<comment type="caution">
    <text evidence="2">The sequence shown here is derived from an EMBL/GenBank/DDBJ whole genome shotgun (WGS) entry which is preliminary data.</text>
</comment>
<dbReference type="Proteomes" id="UP000649617">
    <property type="component" value="Unassembled WGS sequence"/>
</dbReference>
<keyword evidence="1" id="KW-0732">Signal</keyword>
<name>A0A812X1C6_SYMPI</name>
<feature type="chain" id="PRO_5032732316" evidence="1">
    <location>
        <begin position="19"/>
        <end position="294"/>
    </location>
</feature>
<dbReference type="EMBL" id="CAJNIZ010045215">
    <property type="protein sequence ID" value="CAE7713944.1"/>
    <property type="molecule type" value="Genomic_DNA"/>
</dbReference>
<gene>
    <name evidence="2" type="ORF">SPIL2461_LOCUS20260</name>
</gene>
<keyword evidence="3" id="KW-1185">Reference proteome</keyword>
<protein>
    <submittedName>
        <fullName evidence="2">Uncharacterized protein</fullName>
    </submittedName>
</protein>
<dbReference type="AlphaFoldDB" id="A0A812X1C6"/>
<reference evidence="2" key="1">
    <citation type="submission" date="2021-02" db="EMBL/GenBank/DDBJ databases">
        <authorList>
            <person name="Dougan E. K."/>
            <person name="Rhodes N."/>
            <person name="Thang M."/>
            <person name="Chan C."/>
        </authorList>
    </citation>
    <scope>NUCLEOTIDE SEQUENCE</scope>
</reference>
<feature type="signal peptide" evidence="1">
    <location>
        <begin position="1"/>
        <end position="18"/>
    </location>
</feature>
<organism evidence="2 3">
    <name type="scientific">Symbiodinium pilosum</name>
    <name type="common">Dinoflagellate</name>
    <dbReference type="NCBI Taxonomy" id="2952"/>
    <lineage>
        <taxon>Eukaryota</taxon>
        <taxon>Sar</taxon>
        <taxon>Alveolata</taxon>
        <taxon>Dinophyceae</taxon>
        <taxon>Suessiales</taxon>
        <taxon>Symbiodiniaceae</taxon>
        <taxon>Symbiodinium</taxon>
    </lineage>
</organism>
<proteinExistence type="predicted"/>
<evidence type="ECO:0000313" key="3">
    <source>
        <dbReference type="Proteomes" id="UP000649617"/>
    </source>
</evidence>
<sequence length="294" mass="32490">MARLLLAFAVFGIESAVGLEPGALGCRDSTSPHPGTSLLQHVSRRVLKTGKVKQTTPDPTKSLEWAVQFDVNGHACAFCGLPPAERAPNNSYVQRTDCGNQTLFEHPDKALLPLSSFVREATEEHNETFGWCELNVAKGCADAIYNRDYMLFAKSIQIQPLPIIGYKTMSWDFHYCSQNGWLSPEVRALQHNFKGMTAKAKEHCNSDHLVKLGSKGNMTYLDMVEHYLIDLPVIPGNTPSKENSHWVAAWACGMGSAACDMAYCAYTYCKKEDGSFGLYDECPGWDPVKGMPVD</sequence>